<keyword evidence="3" id="KW-1185">Reference proteome</keyword>
<evidence type="ECO:0000256" key="1">
    <source>
        <dbReference type="SAM" id="MobiDB-lite"/>
    </source>
</evidence>
<accession>A0AA39ZUU2</accession>
<dbReference type="RefSeq" id="XP_060290820.1">
    <property type="nucleotide sequence ID" value="XM_060443149.1"/>
</dbReference>
<evidence type="ECO:0000313" key="2">
    <source>
        <dbReference type="EMBL" id="KAK0703961.1"/>
    </source>
</evidence>
<dbReference type="AlphaFoldDB" id="A0AA39ZUU2"/>
<feature type="compositionally biased region" description="Acidic residues" evidence="1">
    <location>
        <begin position="63"/>
        <end position="78"/>
    </location>
</feature>
<gene>
    <name evidence="2" type="ORF">B0T26DRAFT_733444</name>
</gene>
<reference evidence="2" key="1">
    <citation type="submission" date="2023-06" db="EMBL/GenBank/DDBJ databases">
        <title>Genome-scale phylogeny and comparative genomics of the fungal order Sordariales.</title>
        <authorList>
            <consortium name="Lawrence Berkeley National Laboratory"/>
            <person name="Hensen N."/>
            <person name="Bonometti L."/>
            <person name="Westerberg I."/>
            <person name="Brannstrom I.O."/>
            <person name="Guillou S."/>
            <person name="Cros-Aarteil S."/>
            <person name="Calhoun S."/>
            <person name="Haridas S."/>
            <person name="Kuo A."/>
            <person name="Mondo S."/>
            <person name="Pangilinan J."/>
            <person name="Riley R."/>
            <person name="LaButti K."/>
            <person name="Andreopoulos B."/>
            <person name="Lipzen A."/>
            <person name="Chen C."/>
            <person name="Yanf M."/>
            <person name="Daum C."/>
            <person name="Ng V."/>
            <person name="Clum A."/>
            <person name="Steindorff A."/>
            <person name="Ohm R."/>
            <person name="Martin F."/>
            <person name="Silar P."/>
            <person name="Natvig D."/>
            <person name="Lalanne C."/>
            <person name="Gautier V."/>
            <person name="Ament-velasquez S.L."/>
            <person name="Kruys A."/>
            <person name="Hutchinson M.I."/>
            <person name="Powell A.J."/>
            <person name="Barry K."/>
            <person name="Miller A.N."/>
            <person name="Grigoriev I.V."/>
            <person name="Debuchy R."/>
            <person name="Gladieux P."/>
            <person name="Thoren M.H."/>
            <person name="Johannesson H."/>
        </authorList>
    </citation>
    <scope>NUCLEOTIDE SEQUENCE</scope>
    <source>
        <strain evidence="2">SMH2392-1A</strain>
    </source>
</reference>
<organism evidence="2 3">
    <name type="scientific">Lasiosphaeria miniovina</name>
    <dbReference type="NCBI Taxonomy" id="1954250"/>
    <lineage>
        <taxon>Eukaryota</taxon>
        <taxon>Fungi</taxon>
        <taxon>Dikarya</taxon>
        <taxon>Ascomycota</taxon>
        <taxon>Pezizomycotina</taxon>
        <taxon>Sordariomycetes</taxon>
        <taxon>Sordariomycetidae</taxon>
        <taxon>Sordariales</taxon>
        <taxon>Lasiosphaeriaceae</taxon>
        <taxon>Lasiosphaeria</taxon>
    </lineage>
</organism>
<dbReference type="GeneID" id="85326419"/>
<proteinExistence type="predicted"/>
<dbReference type="Proteomes" id="UP001172101">
    <property type="component" value="Unassembled WGS sequence"/>
</dbReference>
<feature type="region of interest" description="Disordered" evidence="1">
    <location>
        <begin position="23"/>
        <end position="78"/>
    </location>
</feature>
<name>A0AA39ZUU2_9PEZI</name>
<dbReference type="EMBL" id="JAUIRO010000008">
    <property type="protein sequence ID" value="KAK0703961.1"/>
    <property type="molecule type" value="Genomic_DNA"/>
</dbReference>
<protein>
    <submittedName>
        <fullName evidence="2">Uncharacterized protein</fullName>
    </submittedName>
</protein>
<comment type="caution">
    <text evidence="2">The sequence shown here is derived from an EMBL/GenBank/DDBJ whole genome shotgun (WGS) entry which is preliminary data.</text>
</comment>
<sequence length="99" mass="10966">MDASPIHRGATADFENRAFRRHVAYTEYEHEPTPSPSPSDGTLSDTGDEESAGHEDEQVLEQSVDDAVEQFWNDDDDPIAETAGEVVRGMGFTKLLVDR</sequence>
<evidence type="ECO:0000313" key="3">
    <source>
        <dbReference type="Proteomes" id="UP001172101"/>
    </source>
</evidence>